<evidence type="ECO:0000313" key="2">
    <source>
        <dbReference type="Proteomes" id="UP000569005"/>
    </source>
</evidence>
<protein>
    <submittedName>
        <fullName evidence="1">Uncharacterized protein</fullName>
    </submittedName>
</protein>
<dbReference type="EMBL" id="JACHEA010000001">
    <property type="protein sequence ID" value="MBB5337894.1"/>
    <property type="molecule type" value="Genomic_DNA"/>
</dbReference>
<dbReference type="Proteomes" id="UP000569005">
    <property type="component" value="Unassembled WGS sequence"/>
</dbReference>
<accession>A0ACC5NTJ3</accession>
<reference evidence="1" key="1">
    <citation type="submission" date="2020-08" db="EMBL/GenBank/DDBJ databases">
        <title>Genomic Encyclopedia of Type Strains, Phase IV (KMG-V): Genome sequencing to study the core and pangenomes of soil and plant-associated prokaryotes.</title>
        <authorList>
            <person name="Whitman W."/>
        </authorList>
    </citation>
    <scope>NUCLEOTIDE SEQUENCE</scope>
    <source>
        <strain evidence="1">M8UP15</strain>
    </source>
</reference>
<gene>
    <name evidence="1" type="ORF">HDF13_000227</name>
</gene>
<name>A0ACC5NTJ3_9BACT</name>
<sequence length="282" mass="32299">MEQPSGDIQAFSLLGTIAFIDSLEKTINDLGIHTRRPDFYPFDTVAGEMLSKAFALSHASMLLVQNGYPDEAFGLCRSLYECSIYLRYITQQQEKRDERASKFLEFGVTSKAFWFDLLDKKSPLTQAKREEIERYKAENRIPDDPQRITQPWSEVRKLIEKVSKEQHPTDADSSTEAFRLREKAISYTDTSSYVHCTQPGLNAYTFEWREPITIRKSRSVRTNTALKVCMVIQVHLRAVTRYCLFGMDVVSLDELKRKEHAASDILAGEEPMPSNLPPSSPE</sequence>
<keyword evidence="2" id="KW-1185">Reference proteome</keyword>
<evidence type="ECO:0000313" key="1">
    <source>
        <dbReference type="EMBL" id="MBB5337894.1"/>
    </source>
</evidence>
<proteinExistence type="predicted"/>
<comment type="caution">
    <text evidence="1">The sequence shown here is derived from an EMBL/GenBank/DDBJ whole genome shotgun (WGS) entry which is preliminary data.</text>
</comment>
<organism evidence="1 2">
    <name type="scientific">Tunturiibacter gelidiferens</name>
    <dbReference type="NCBI Taxonomy" id="3069689"/>
    <lineage>
        <taxon>Bacteria</taxon>
        <taxon>Pseudomonadati</taxon>
        <taxon>Acidobacteriota</taxon>
        <taxon>Terriglobia</taxon>
        <taxon>Terriglobales</taxon>
        <taxon>Acidobacteriaceae</taxon>
        <taxon>Tunturiibacter</taxon>
    </lineage>
</organism>